<dbReference type="InterPro" id="IPR013187">
    <property type="entry name" value="F-box-assoc_dom_typ3"/>
</dbReference>
<reference evidence="2 3" key="1">
    <citation type="journal article" date="2016" name="G3 (Bethesda)">
        <title>First Draft Assembly and Annotation of the Genome of a California Endemic Oak Quercus lobata Nee (Fagaceae).</title>
        <authorList>
            <person name="Sork V.L."/>
            <person name="Fitz-Gibbon S.T."/>
            <person name="Puiu D."/>
            <person name="Crepeau M."/>
            <person name="Gugger P.F."/>
            <person name="Sherman R."/>
            <person name="Stevens K."/>
            <person name="Langley C.H."/>
            <person name="Pellegrini M."/>
            <person name="Salzberg S.L."/>
        </authorList>
    </citation>
    <scope>NUCLEOTIDE SEQUENCE [LARGE SCALE GENOMIC DNA]</scope>
    <source>
        <strain evidence="2 3">cv. SW786</strain>
    </source>
</reference>
<sequence>MGHHNKMGSEIGGMGRGRETSGMWRGREIDCLLKIFSNSNLALTNPNLYTLTALQSLPVMSNLPLDIIIDILSRLPVKSLVRFLCVSNGWYILINGQAFIKLHLHRSIESNTDRTLIVQEQNSCIPFDYFSVSFHDENRFSKPLEIYQPLHCSNMSTDILSSCNGLACIYNQWGEENAIWNPLIRKYRKLPSEPIEKPSGFSNSWPISLAFGYDSHNDDYKVLSVVRFFNMDKPGKEFEVKVSSLRLQCWKKIEDQWPNKEWSICSESVFSNGALHWLVAEEGQSPENIVAFDLATEKFRVIRTPLKAPTPTSCVTCLEVLGQLCFIVIVNEMYNDVWLMKEYGEESSWTWIYKIEQGVVGSTFEYCKPLMCSKNNRKKILTEESHRYLTYLIWYDIEKKIRKRVKISKLP</sequence>
<dbReference type="NCBIfam" id="TIGR01640">
    <property type="entry name" value="F_box_assoc_1"/>
    <property type="match status" value="1"/>
</dbReference>
<dbReference type="PROSITE" id="PS50181">
    <property type="entry name" value="FBOX"/>
    <property type="match status" value="1"/>
</dbReference>
<name>A0A7N2LGI7_QUELO</name>
<dbReference type="InterPro" id="IPR036047">
    <property type="entry name" value="F-box-like_dom_sf"/>
</dbReference>
<evidence type="ECO:0000313" key="2">
    <source>
        <dbReference type="EnsemblPlants" id="QL04p065217:mrna"/>
    </source>
</evidence>
<dbReference type="EMBL" id="LRBV02000004">
    <property type="status" value="NOT_ANNOTATED_CDS"/>
    <property type="molecule type" value="Genomic_DNA"/>
</dbReference>
<reference evidence="2" key="2">
    <citation type="submission" date="2021-01" db="UniProtKB">
        <authorList>
            <consortium name="EnsemblPlants"/>
        </authorList>
    </citation>
    <scope>IDENTIFICATION</scope>
</reference>
<evidence type="ECO:0000313" key="3">
    <source>
        <dbReference type="Proteomes" id="UP000594261"/>
    </source>
</evidence>
<dbReference type="Pfam" id="PF00646">
    <property type="entry name" value="F-box"/>
    <property type="match status" value="1"/>
</dbReference>
<evidence type="ECO:0000259" key="1">
    <source>
        <dbReference type="PROSITE" id="PS50181"/>
    </source>
</evidence>
<dbReference type="CDD" id="cd22157">
    <property type="entry name" value="F-box_AtFBW1-like"/>
    <property type="match status" value="1"/>
</dbReference>
<feature type="domain" description="F-box" evidence="1">
    <location>
        <begin position="57"/>
        <end position="102"/>
    </location>
</feature>
<dbReference type="Gramene" id="QL04p065217:mrna">
    <property type="protein sequence ID" value="QL04p065217:mrna"/>
    <property type="gene ID" value="QL04p065217"/>
</dbReference>
<dbReference type="OMA" id="FIVIVNE"/>
<dbReference type="Pfam" id="PF08268">
    <property type="entry name" value="FBA_3"/>
    <property type="match status" value="1"/>
</dbReference>
<dbReference type="AlphaFoldDB" id="A0A7N2LGI7"/>
<dbReference type="Gene3D" id="1.20.1280.50">
    <property type="match status" value="1"/>
</dbReference>
<proteinExistence type="predicted"/>
<organism evidence="2 3">
    <name type="scientific">Quercus lobata</name>
    <name type="common">Valley oak</name>
    <dbReference type="NCBI Taxonomy" id="97700"/>
    <lineage>
        <taxon>Eukaryota</taxon>
        <taxon>Viridiplantae</taxon>
        <taxon>Streptophyta</taxon>
        <taxon>Embryophyta</taxon>
        <taxon>Tracheophyta</taxon>
        <taxon>Spermatophyta</taxon>
        <taxon>Magnoliopsida</taxon>
        <taxon>eudicotyledons</taxon>
        <taxon>Gunneridae</taxon>
        <taxon>Pentapetalae</taxon>
        <taxon>rosids</taxon>
        <taxon>fabids</taxon>
        <taxon>Fagales</taxon>
        <taxon>Fagaceae</taxon>
        <taxon>Quercus</taxon>
    </lineage>
</organism>
<accession>A0A7N2LGI7</accession>
<dbReference type="PANTHER" id="PTHR31672">
    <property type="entry name" value="BNACNNG10540D PROTEIN"/>
    <property type="match status" value="1"/>
</dbReference>
<dbReference type="SUPFAM" id="SSF81383">
    <property type="entry name" value="F-box domain"/>
    <property type="match status" value="1"/>
</dbReference>
<dbReference type="SMART" id="SM00256">
    <property type="entry name" value="FBOX"/>
    <property type="match status" value="1"/>
</dbReference>
<dbReference type="Proteomes" id="UP000594261">
    <property type="component" value="Chromosome 4"/>
</dbReference>
<keyword evidence="3" id="KW-1185">Reference proteome</keyword>
<dbReference type="PANTHER" id="PTHR31672:SF13">
    <property type="entry name" value="F-BOX PROTEIN CPR30-LIKE"/>
    <property type="match status" value="1"/>
</dbReference>
<dbReference type="InterPro" id="IPR001810">
    <property type="entry name" value="F-box_dom"/>
</dbReference>
<dbReference type="InParanoid" id="A0A7N2LGI7"/>
<dbReference type="InterPro" id="IPR050796">
    <property type="entry name" value="SCF_F-box_component"/>
</dbReference>
<dbReference type="InterPro" id="IPR017451">
    <property type="entry name" value="F-box-assoc_interact_dom"/>
</dbReference>
<protein>
    <recommendedName>
        <fullName evidence="1">F-box domain-containing protein</fullName>
    </recommendedName>
</protein>
<dbReference type="EnsemblPlants" id="QL04p065217:mrna">
    <property type="protein sequence ID" value="QL04p065217:mrna"/>
    <property type="gene ID" value="QL04p065217"/>
</dbReference>